<reference evidence="1" key="1">
    <citation type="submission" date="2020-10" db="EMBL/GenBank/DDBJ databases">
        <authorList>
            <person name="Gilroy R."/>
        </authorList>
    </citation>
    <scope>NUCLEOTIDE SEQUENCE</scope>
    <source>
        <strain evidence="1">ChiGjej1B1-2707</strain>
    </source>
</reference>
<dbReference type="InterPro" id="IPR014867">
    <property type="entry name" value="Spore_coat_CotH_CotH2/3/7"/>
</dbReference>
<organism evidence="1 2">
    <name type="scientific">Candidatus Aveggerthella stercoripullorum</name>
    <dbReference type="NCBI Taxonomy" id="2840688"/>
    <lineage>
        <taxon>Bacteria</taxon>
        <taxon>Bacillati</taxon>
        <taxon>Actinomycetota</taxon>
        <taxon>Coriobacteriia</taxon>
        <taxon>Eggerthellales</taxon>
        <taxon>Eggerthellaceae</taxon>
        <taxon>Eggerthellaceae incertae sedis</taxon>
        <taxon>Candidatus Aveggerthella</taxon>
    </lineage>
</organism>
<evidence type="ECO:0000313" key="1">
    <source>
        <dbReference type="EMBL" id="HIR01960.1"/>
    </source>
</evidence>
<protein>
    <submittedName>
        <fullName evidence="1">CotH kinase family protein</fullName>
    </submittedName>
</protein>
<dbReference type="AlphaFoldDB" id="A0A9D1A198"/>
<name>A0A9D1A198_9ACTN</name>
<sequence length="505" mass="57988">MRSKVIVILAVVCLVAVGVYAALLNEGQPLPERYIQHEKAQHIEDLSAEDQAAASSTSTDPETFASHLPAISIDTGGQEIPGGPIYDENGKYLADENSVMIPSLAPDGSETIAANVKVFDNGQGANRLSNQADLESDCRIRIRGNSSRRYDKKNYLLTLVKEDGTDNDQELLGMDKCETWVLHGPGIDKSLIRNYLAYNIAGQYMDKFVPEIRFFELFIDGQYKGLYAAVESIKVEEGRLQVNPTDENTVATSYVVSIDEKSQSATTLSTFLNYTLRVGTYLDVVYPNEELLTEERREWINNDISAWEKSLFSYDYDTSDYGYWTTLDVSSFVDMYILNEFAINDDFGAYSTYLYKDLRGKVTLGPPWDYDNTFDNYQLETPVDEFYIVERAWYYMLFKDEEFCERTISRYRSLRQGVLSEDYLNTFIDETIDYLDAAIDRNWVVWGYTFQEDNHLKPEERQPASFEEAISDLKSFIHDRGAWLDQYIENLRQYSHESAVKKFNH</sequence>
<reference evidence="1" key="2">
    <citation type="journal article" date="2021" name="PeerJ">
        <title>Extensive microbial diversity within the chicken gut microbiome revealed by metagenomics and culture.</title>
        <authorList>
            <person name="Gilroy R."/>
            <person name="Ravi A."/>
            <person name="Getino M."/>
            <person name="Pursley I."/>
            <person name="Horton D.L."/>
            <person name="Alikhan N.F."/>
            <person name="Baker D."/>
            <person name="Gharbi K."/>
            <person name="Hall N."/>
            <person name="Watson M."/>
            <person name="Adriaenssens E.M."/>
            <person name="Foster-Nyarko E."/>
            <person name="Jarju S."/>
            <person name="Secka A."/>
            <person name="Antonio M."/>
            <person name="Oren A."/>
            <person name="Chaudhuri R.R."/>
            <person name="La Ragione R."/>
            <person name="Hildebrand F."/>
            <person name="Pallen M.J."/>
        </authorList>
    </citation>
    <scope>NUCLEOTIDE SEQUENCE</scope>
    <source>
        <strain evidence="1">ChiGjej1B1-2707</strain>
    </source>
</reference>
<gene>
    <name evidence="1" type="ORF">IAA69_06840</name>
</gene>
<keyword evidence="1" id="KW-0808">Transferase</keyword>
<comment type="caution">
    <text evidence="1">The sequence shown here is derived from an EMBL/GenBank/DDBJ whole genome shotgun (WGS) entry which is preliminary data.</text>
</comment>
<dbReference type="Proteomes" id="UP000824261">
    <property type="component" value="Unassembled WGS sequence"/>
</dbReference>
<accession>A0A9D1A198</accession>
<proteinExistence type="predicted"/>
<keyword evidence="1" id="KW-0418">Kinase</keyword>
<dbReference type="EMBL" id="DVGB01000085">
    <property type="protein sequence ID" value="HIR01960.1"/>
    <property type="molecule type" value="Genomic_DNA"/>
</dbReference>
<dbReference type="Pfam" id="PF08757">
    <property type="entry name" value="CotH"/>
    <property type="match status" value="1"/>
</dbReference>
<evidence type="ECO:0000313" key="2">
    <source>
        <dbReference type="Proteomes" id="UP000824261"/>
    </source>
</evidence>
<dbReference type="GO" id="GO:0016301">
    <property type="term" value="F:kinase activity"/>
    <property type="evidence" value="ECO:0007669"/>
    <property type="project" value="UniProtKB-KW"/>
</dbReference>